<dbReference type="PANTHER" id="PTHR42973">
    <property type="entry name" value="BINDING OXIDOREDUCTASE, PUTATIVE (AFU_ORTHOLOGUE AFUA_1G17690)-RELATED"/>
    <property type="match status" value="1"/>
</dbReference>
<dbReference type="GO" id="GO:0071949">
    <property type="term" value="F:FAD binding"/>
    <property type="evidence" value="ECO:0007669"/>
    <property type="project" value="InterPro"/>
</dbReference>
<dbReference type="RefSeq" id="XP_024690433.1">
    <property type="nucleotide sequence ID" value="XM_024841700.1"/>
</dbReference>
<evidence type="ECO:0000313" key="8">
    <source>
        <dbReference type="Proteomes" id="UP000234254"/>
    </source>
</evidence>
<evidence type="ECO:0000256" key="5">
    <source>
        <dbReference type="SAM" id="SignalP"/>
    </source>
</evidence>
<dbReference type="Gene3D" id="3.30.465.10">
    <property type="match status" value="1"/>
</dbReference>
<name>A0A2I1CW37_ASPC2</name>
<evidence type="ECO:0000256" key="4">
    <source>
        <dbReference type="ARBA" id="ARBA00023002"/>
    </source>
</evidence>
<keyword evidence="8" id="KW-1185">Reference proteome</keyword>
<dbReference type="AlphaFoldDB" id="A0A2I1CW37"/>
<keyword evidence="3" id="KW-0274">FAD</keyword>
<feature type="signal peptide" evidence="5">
    <location>
        <begin position="1"/>
        <end position="21"/>
    </location>
</feature>
<dbReference type="Proteomes" id="UP000234254">
    <property type="component" value="Unassembled WGS sequence"/>
</dbReference>
<evidence type="ECO:0000256" key="2">
    <source>
        <dbReference type="ARBA" id="ARBA00022630"/>
    </source>
</evidence>
<reference evidence="7" key="1">
    <citation type="submission" date="2016-12" db="EMBL/GenBank/DDBJ databases">
        <title>The genomes of Aspergillus section Nigri reveals drivers in fungal speciation.</title>
        <authorList>
            <consortium name="DOE Joint Genome Institute"/>
            <person name="Vesth T.C."/>
            <person name="Nybo J."/>
            <person name="Theobald S."/>
            <person name="Brandl J."/>
            <person name="Frisvad J.C."/>
            <person name="Nielsen K.F."/>
            <person name="Lyhne E.K."/>
            <person name="Kogle M.E."/>
            <person name="Kuo A."/>
            <person name="Riley R."/>
            <person name="Clum A."/>
            <person name="Nolan M."/>
            <person name="Lipzen A."/>
            <person name="Salamov A."/>
            <person name="Henrissat B."/>
            <person name="Wiebenga A."/>
            <person name="De vries R.P."/>
            <person name="Grigoriev I.V."/>
            <person name="Mortensen U.H."/>
            <person name="Andersen M.R."/>
            <person name="Baker S.E."/>
        </authorList>
    </citation>
    <scope>NUCLEOTIDE SEQUENCE</scope>
    <source>
        <strain evidence="7">IBT 28561</strain>
    </source>
</reference>
<dbReference type="SUPFAM" id="SSF56176">
    <property type="entry name" value="FAD-binding/transporter-associated domain-like"/>
    <property type="match status" value="1"/>
</dbReference>
<feature type="domain" description="FAD-binding PCMH-type" evidence="6">
    <location>
        <begin position="64"/>
        <end position="239"/>
    </location>
</feature>
<dbReference type="InterPro" id="IPR036318">
    <property type="entry name" value="FAD-bd_PCMH-like_sf"/>
</dbReference>
<dbReference type="Pfam" id="PF01565">
    <property type="entry name" value="FAD_binding_4"/>
    <property type="match status" value="1"/>
</dbReference>
<sequence>MRLTSGVAAVLLGTLADYGQAKLSARSADPCCDALLLSKIGDRVVLPNVKSYKESVKSYWAVNVQLEPNCIVQPVSTDEVSGAVQTLANSITGDSCKFAVRSGGHATWPGANNIEDGVTIDLSNLNSTTYHKGAETAILHPGARWGDVYKALEPFGVTVPGGRTAPVGVGGFLLGGGNTFHTARVGFATDNVENFEVVLASGRVVNANRQTNTDLYKALKGGTGNFGIVTKYDLKIIPHDKLWGGLVGHENSTTPQLVDAFVNFVDHLHEDPYASYIGMWQYSTATKQNTVASALEYTKAETHPPAFHDFYHVKNVSDTMRLATMANLTAEIGQPDGYRDVFLTGTYENDAKILARAVKIHDSKIDVLKSQAKSKDWTIYAMFQPWPKIFWEQSVKKGGNVLGLERNDKNLFQVLYDYSWSDAADDELFRQTGIDALKELDEYAKSEGKYNEYVYLNYADRTQNPLRGYGPENLEYIKKVAETYDPDGVFQTQVPGGFKITQE</sequence>
<comment type="caution">
    <text evidence="7">The sequence shown here is derived from an EMBL/GenBank/DDBJ whole genome shotgun (WGS) entry which is preliminary data.</text>
</comment>
<dbReference type="InterPro" id="IPR016166">
    <property type="entry name" value="FAD-bd_PCMH"/>
</dbReference>
<evidence type="ECO:0000256" key="1">
    <source>
        <dbReference type="ARBA" id="ARBA00005466"/>
    </source>
</evidence>
<feature type="chain" id="PRO_5014166847" evidence="5">
    <location>
        <begin position="22"/>
        <end position="503"/>
    </location>
</feature>
<keyword evidence="4" id="KW-0560">Oxidoreductase</keyword>
<dbReference type="GeneID" id="36549226"/>
<dbReference type="OrthoDB" id="2151789at2759"/>
<keyword evidence="5" id="KW-0732">Signal</keyword>
<evidence type="ECO:0000259" key="6">
    <source>
        <dbReference type="PROSITE" id="PS51387"/>
    </source>
</evidence>
<accession>A0A2I1CW37</accession>
<gene>
    <name evidence="7" type="ORF">P168DRAFT_334825</name>
</gene>
<protein>
    <submittedName>
        <fullName evidence="7">FAD-binding domain-containing protein</fullName>
    </submittedName>
</protein>
<dbReference type="InterPro" id="IPR050416">
    <property type="entry name" value="FAD-linked_Oxidoreductase"/>
</dbReference>
<organism evidence="7 8">
    <name type="scientific">Aspergillus campestris (strain IBT 28561)</name>
    <dbReference type="NCBI Taxonomy" id="1392248"/>
    <lineage>
        <taxon>Eukaryota</taxon>
        <taxon>Fungi</taxon>
        <taxon>Dikarya</taxon>
        <taxon>Ascomycota</taxon>
        <taxon>Pezizomycotina</taxon>
        <taxon>Eurotiomycetes</taxon>
        <taxon>Eurotiomycetidae</taxon>
        <taxon>Eurotiales</taxon>
        <taxon>Aspergillaceae</taxon>
        <taxon>Aspergillus</taxon>
        <taxon>Aspergillus subgen. Circumdati</taxon>
    </lineage>
</organism>
<dbReference type="PANTHER" id="PTHR42973:SF53">
    <property type="entry name" value="FAD-BINDING PCMH-TYPE DOMAIN-CONTAINING PROTEIN-RELATED"/>
    <property type="match status" value="1"/>
</dbReference>
<dbReference type="GO" id="GO:0016491">
    <property type="term" value="F:oxidoreductase activity"/>
    <property type="evidence" value="ECO:0007669"/>
    <property type="project" value="UniProtKB-KW"/>
</dbReference>
<dbReference type="EMBL" id="MSFM01000011">
    <property type="protein sequence ID" value="PKY01839.1"/>
    <property type="molecule type" value="Genomic_DNA"/>
</dbReference>
<evidence type="ECO:0000313" key="7">
    <source>
        <dbReference type="EMBL" id="PKY01839.1"/>
    </source>
</evidence>
<evidence type="ECO:0000256" key="3">
    <source>
        <dbReference type="ARBA" id="ARBA00022827"/>
    </source>
</evidence>
<dbReference type="PROSITE" id="PS51387">
    <property type="entry name" value="FAD_PCMH"/>
    <property type="match status" value="1"/>
</dbReference>
<dbReference type="InterPro" id="IPR006094">
    <property type="entry name" value="Oxid_FAD_bind_N"/>
</dbReference>
<keyword evidence="2" id="KW-0285">Flavoprotein</keyword>
<proteinExistence type="inferred from homology"/>
<dbReference type="VEuPathDB" id="FungiDB:P168DRAFT_334825"/>
<dbReference type="InterPro" id="IPR016169">
    <property type="entry name" value="FAD-bd_PCMH_sub2"/>
</dbReference>
<comment type="similarity">
    <text evidence="1">Belongs to the oxygen-dependent FAD-linked oxidoreductase family.</text>
</comment>